<protein>
    <submittedName>
        <fullName evidence="1">Uncharacterized protein</fullName>
    </submittedName>
</protein>
<proteinExistence type="predicted"/>
<evidence type="ECO:0000313" key="1">
    <source>
        <dbReference type="EMBL" id="TWG84273.1"/>
    </source>
</evidence>
<organism evidence="1 2">
    <name type="scientific">Cupriavidus gilardii J11</name>
    <dbReference type="NCBI Taxonomy" id="936133"/>
    <lineage>
        <taxon>Bacteria</taxon>
        <taxon>Pseudomonadati</taxon>
        <taxon>Pseudomonadota</taxon>
        <taxon>Betaproteobacteria</taxon>
        <taxon>Burkholderiales</taxon>
        <taxon>Burkholderiaceae</taxon>
        <taxon>Cupriavidus</taxon>
    </lineage>
</organism>
<gene>
    <name evidence="1" type="ORF">L602_002800000720</name>
</gene>
<dbReference type="Proteomes" id="UP000318141">
    <property type="component" value="Unassembled WGS sequence"/>
</dbReference>
<comment type="caution">
    <text evidence="1">The sequence shown here is derived from an EMBL/GenBank/DDBJ whole genome shotgun (WGS) entry which is preliminary data.</text>
</comment>
<name>A0A562BGS6_9BURK</name>
<evidence type="ECO:0000313" key="2">
    <source>
        <dbReference type="Proteomes" id="UP000318141"/>
    </source>
</evidence>
<keyword evidence="2" id="KW-1185">Reference proteome</keyword>
<reference evidence="1 2" key="1">
    <citation type="submission" date="2019-07" db="EMBL/GenBank/DDBJ databases">
        <title>Genome sequencing of lignin-degrading bacterial isolates.</title>
        <authorList>
            <person name="Gladden J."/>
        </authorList>
    </citation>
    <scope>NUCLEOTIDE SEQUENCE [LARGE SCALE GENOMIC DNA]</scope>
    <source>
        <strain evidence="1 2">J11</strain>
    </source>
</reference>
<sequence>MEAYVRQIITLILAASRPEPALAGDCNPAWALFESTQADTDGLLQHMQQLDMPCDPAQLGEDFAICVQRCVRALHPSDRERACHVFRQGGLVRAAHRAAAAEAPASGARAAMLGVCLDALQDCLMDAAVEPYRREPPVGMHGYAMALDRLLAALSACPADPDAHSLAELARLLDAAVTVGGAGRPGCNPGSYDELVRERLIEMEPESFRRLLALAAAPYDPAAPAQLPLRVVAQATAERRIAARELSKIFHHAKDLATHARSAGGLDRIPVADLSASHYAAERAGKALPVVDALLKGAQRIDVDGGAVFVNVRIRAGALKTPWFSPETAASFQAAMRTAAALICHGQGCQAALSPSLLEEWKETLRQELGGIRDIAGAVAQGQWPESASVPRRVDGRLRCFPVGPAEGAIAQRVAAIADKLGQLKAVLDQHARERLAAGPDTAIAILDQVRRSDPTARTDTARILERFIADTRTISDVALVTGLHDDAAALRQWADAVVAIIDDCGHLLTDGQLRDLRACTGLGIPMALLCDYTKAVKESLADCMKARETVRCLRSVRELANAVIALQHCVSLARAPAEAAPDSMAKGHFALRRIRLVVADFARDMSRESGARMLALVRRQEFRYCLSAARDAASDLRRYLDDVAAWCDKGVVADLELALKVAMQAPQVFADTLAGAPSAKGKARITTLPRRPSARTGAPAIRRLFETAWGVLVRDAESRCRIVGLNNAQFYALHGVIPKRAVVSDYRPEGYVFEQCEKMLLDRRTLTKGNVQMEFAGSITDSGQPESFVVNRQLWLDLHRSRYQIADIVLDRKRVALDREAAIRRRAHTEDELVSGSPYLYRVFAELRRMCTRAVGGRLHRRQMDWVSALLGQATAAAVSSLGTGRVIHYGWLGGGLLLKPSNTTVVEYICARADPRSEAVTIAMRQSDRPKAISVPRNRSGPGGGCRQLENRVSCARYELSVDIVGRRARMKPGSLSLRYAFVSEDIDSPVASW</sequence>
<accession>A0A562BGS6</accession>
<dbReference type="AlphaFoldDB" id="A0A562BGS6"/>
<dbReference type="EMBL" id="VLJN01000021">
    <property type="protein sequence ID" value="TWG84273.1"/>
    <property type="molecule type" value="Genomic_DNA"/>
</dbReference>